<keyword evidence="2" id="KW-0808">Transferase</keyword>
<keyword evidence="15" id="KW-1185">Reference proteome</keyword>
<dbReference type="EMBL" id="CT867986">
    <property type="protein sequence ID" value="CAK56181.1"/>
    <property type="molecule type" value="Genomic_DNA"/>
</dbReference>
<keyword evidence="8 11" id="KW-1133">Transmembrane helix</keyword>
<dbReference type="SUPFAM" id="SSF57850">
    <property type="entry name" value="RING/U-box"/>
    <property type="match status" value="1"/>
</dbReference>
<name>A0BCB4_PARTE</name>
<dbReference type="GO" id="GO:0016740">
    <property type="term" value="F:transferase activity"/>
    <property type="evidence" value="ECO:0007669"/>
    <property type="project" value="UniProtKB-KW"/>
</dbReference>
<evidence type="ECO:0000256" key="6">
    <source>
        <dbReference type="ARBA" id="ARBA00022786"/>
    </source>
</evidence>
<evidence type="ECO:0000313" key="14">
    <source>
        <dbReference type="EMBL" id="CAK56181.1"/>
    </source>
</evidence>
<dbReference type="PROSITE" id="PS51292">
    <property type="entry name" value="ZF_RING_CH"/>
    <property type="match status" value="1"/>
</dbReference>
<dbReference type="RefSeq" id="XP_001423579.1">
    <property type="nucleotide sequence ID" value="XM_001423542.1"/>
</dbReference>
<feature type="domain" description="RING-type" evidence="12">
    <location>
        <begin position="31"/>
        <end position="82"/>
    </location>
</feature>
<dbReference type="SMART" id="SM00744">
    <property type="entry name" value="RINGv"/>
    <property type="match status" value="1"/>
</dbReference>
<keyword evidence="6" id="KW-0833">Ubl conjugation pathway</keyword>
<keyword evidence="7" id="KW-0862">Zinc</keyword>
<evidence type="ECO:0000256" key="5">
    <source>
        <dbReference type="ARBA" id="ARBA00022771"/>
    </source>
</evidence>
<evidence type="ECO:0000259" key="13">
    <source>
        <dbReference type="PROSITE" id="PS51292"/>
    </source>
</evidence>
<evidence type="ECO:0000256" key="7">
    <source>
        <dbReference type="ARBA" id="ARBA00022833"/>
    </source>
</evidence>
<feature type="transmembrane region" description="Helical" evidence="11">
    <location>
        <begin position="161"/>
        <end position="185"/>
    </location>
</feature>
<dbReference type="HOGENOM" id="CLU_1096039_0_0_1"/>
<feature type="domain" description="RING-CH-type" evidence="13">
    <location>
        <begin position="23"/>
        <end position="88"/>
    </location>
</feature>
<dbReference type="InterPro" id="IPR013083">
    <property type="entry name" value="Znf_RING/FYVE/PHD"/>
</dbReference>
<dbReference type="GeneID" id="5009363"/>
<keyword evidence="3 11" id="KW-0812">Transmembrane</keyword>
<protein>
    <submittedName>
        <fullName evidence="14">Uncharacterized protein</fullName>
    </submittedName>
</protein>
<dbReference type="Proteomes" id="UP000000600">
    <property type="component" value="Unassembled WGS sequence"/>
</dbReference>
<reference evidence="14 15" key="1">
    <citation type="journal article" date="2006" name="Nature">
        <title>Global trends of whole-genome duplications revealed by the ciliate Paramecium tetraurelia.</title>
        <authorList>
            <consortium name="Genoscope"/>
            <person name="Aury J.-M."/>
            <person name="Jaillon O."/>
            <person name="Duret L."/>
            <person name="Noel B."/>
            <person name="Jubin C."/>
            <person name="Porcel B.M."/>
            <person name="Segurens B."/>
            <person name="Daubin V."/>
            <person name="Anthouard V."/>
            <person name="Aiach N."/>
            <person name="Arnaiz O."/>
            <person name="Billaut A."/>
            <person name="Beisson J."/>
            <person name="Blanc I."/>
            <person name="Bouhouche K."/>
            <person name="Camara F."/>
            <person name="Duharcourt S."/>
            <person name="Guigo R."/>
            <person name="Gogendeau D."/>
            <person name="Katinka M."/>
            <person name="Keller A.-M."/>
            <person name="Kissmehl R."/>
            <person name="Klotz C."/>
            <person name="Koll F."/>
            <person name="Le Moue A."/>
            <person name="Lepere C."/>
            <person name="Malinsky S."/>
            <person name="Nowacki M."/>
            <person name="Nowak J.K."/>
            <person name="Plattner H."/>
            <person name="Poulain J."/>
            <person name="Ruiz F."/>
            <person name="Serrano V."/>
            <person name="Zagulski M."/>
            <person name="Dessen P."/>
            <person name="Betermier M."/>
            <person name="Weissenbach J."/>
            <person name="Scarpelli C."/>
            <person name="Schachter V."/>
            <person name="Sperling L."/>
            <person name="Meyer E."/>
            <person name="Cohen J."/>
            <person name="Wincker P."/>
        </authorList>
    </citation>
    <scope>NUCLEOTIDE SEQUENCE [LARGE SCALE GENOMIC DNA]</scope>
    <source>
        <strain evidence="14 15">Stock d4-2</strain>
    </source>
</reference>
<keyword evidence="4" id="KW-0479">Metal-binding</keyword>
<evidence type="ECO:0000256" key="2">
    <source>
        <dbReference type="ARBA" id="ARBA00022679"/>
    </source>
</evidence>
<dbReference type="GO" id="GO:0008270">
    <property type="term" value="F:zinc ion binding"/>
    <property type="evidence" value="ECO:0007669"/>
    <property type="project" value="UniProtKB-KW"/>
</dbReference>
<dbReference type="eggNOG" id="KOG1609">
    <property type="taxonomic scope" value="Eukaryota"/>
</dbReference>
<evidence type="ECO:0000256" key="3">
    <source>
        <dbReference type="ARBA" id="ARBA00022692"/>
    </source>
</evidence>
<dbReference type="InterPro" id="IPR001841">
    <property type="entry name" value="Znf_RING"/>
</dbReference>
<dbReference type="Gene3D" id="3.30.40.10">
    <property type="entry name" value="Zinc/RING finger domain, C3HC4 (zinc finger)"/>
    <property type="match status" value="1"/>
</dbReference>
<accession>A0BCB4</accession>
<dbReference type="OMA" id="HIFIEQQ"/>
<keyword evidence="9 11" id="KW-0472">Membrane</keyword>
<dbReference type="AlphaFoldDB" id="A0BCB4"/>
<dbReference type="GO" id="GO:0016020">
    <property type="term" value="C:membrane"/>
    <property type="evidence" value="ECO:0007669"/>
    <property type="project" value="UniProtKB-SubCell"/>
</dbReference>
<evidence type="ECO:0000256" key="9">
    <source>
        <dbReference type="ARBA" id="ARBA00023136"/>
    </source>
</evidence>
<dbReference type="PANTHER" id="PTHR46065:SF3">
    <property type="entry name" value="FI20425P1"/>
    <property type="match status" value="1"/>
</dbReference>
<dbReference type="InParanoid" id="A0BCB4"/>
<dbReference type="InterPro" id="IPR011016">
    <property type="entry name" value="Znf_RING-CH"/>
</dbReference>
<dbReference type="OrthoDB" id="287563at2759"/>
<proteinExistence type="predicted"/>
<evidence type="ECO:0000256" key="4">
    <source>
        <dbReference type="ARBA" id="ARBA00022723"/>
    </source>
</evidence>
<dbReference type="STRING" id="5888.A0BCB4"/>
<dbReference type="PANTHER" id="PTHR46065">
    <property type="entry name" value="E3 UBIQUITIN-PROTEIN LIGASE MARCH 2/3 FAMILY MEMBER"/>
    <property type="match status" value="1"/>
</dbReference>
<evidence type="ECO:0000259" key="12">
    <source>
        <dbReference type="PROSITE" id="PS50089"/>
    </source>
</evidence>
<comment type="subcellular location">
    <subcellularLocation>
        <location evidence="1">Membrane</location>
        <topology evidence="1">Multi-pass membrane protein</topology>
    </subcellularLocation>
</comment>
<sequence>MNKLTIESQQTRSALKVQQHIFIEQQDIKSCRICLETEQDNDKPIIHPCKCKGSLGQVHEECLKTWIVTQNKQLFTQCEICKVEYQIEFTSRKVCIPVFIQMYLERKACKSNLENMIALICLLFIFLGFTALQAFLVVQIVNIFDGNDKNNQQSSFLNSPITMIGFAVIVFLFLVPIFMCLLYVLKKMLFITKIKSWHILDRVQTPPAEIQEQIPQQTLSRNASQLLQQLPKLNQTTSILIQGNGQDYEHVQFI</sequence>
<keyword evidence="5 10" id="KW-0863">Zinc-finger</keyword>
<evidence type="ECO:0000256" key="8">
    <source>
        <dbReference type="ARBA" id="ARBA00022989"/>
    </source>
</evidence>
<evidence type="ECO:0000256" key="10">
    <source>
        <dbReference type="PROSITE-ProRule" id="PRU00175"/>
    </source>
</evidence>
<evidence type="ECO:0000256" key="1">
    <source>
        <dbReference type="ARBA" id="ARBA00004141"/>
    </source>
</evidence>
<dbReference type="CDD" id="cd16495">
    <property type="entry name" value="RING_CH-C4HC3_MARCH"/>
    <property type="match status" value="1"/>
</dbReference>
<dbReference type="KEGG" id="ptm:GSPATT00004275001"/>
<evidence type="ECO:0000256" key="11">
    <source>
        <dbReference type="SAM" id="Phobius"/>
    </source>
</evidence>
<feature type="transmembrane region" description="Helical" evidence="11">
    <location>
        <begin position="116"/>
        <end position="141"/>
    </location>
</feature>
<gene>
    <name evidence="14" type="ORF">GSPATT00004275001</name>
</gene>
<evidence type="ECO:0000313" key="15">
    <source>
        <dbReference type="Proteomes" id="UP000000600"/>
    </source>
</evidence>
<organism evidence="14 15">
    <name type="scientific">Paramecium tetraurelia</name>
    <dbReference type="NCBI Taxonomy" id="5888"/>
    <lineage>
        <taxon>Eukaryota</taxon>
        <taxon>Sar</taxon>
        <taxon>Alveolata</taxon>
        <taxon>Ciliophora</taxon>
        <taxon>Intramacronucleata</taxon>
        <taxon>Oligohymenophorea</taxon>
        <taxon>Peniculida</taxon>
        <taxon>Parameciidae</taxon>
        <taxon>Paramecium</taxon>
    </lineage>
</organism>
<dbReference type="Pfam" id="PF12906">
    <property type="entry name" value="RINGv"/>
    <property type="match status" value="1"/>
</dbReference>
<dbReference type="PROSITE" id="PS50089">
    <property type="entry name" value="ZF_RING_2"/>
    <property type="match status" value="1"/>
</dbReference>